<organism evidence="3 4">
    <name type="scientific">Nocardiopsis changdeensis</name>
    <dbReference type="NCBI Taxonomy" id="2831969"/>
    <lineage>
        <taxon>Bacteria</taxon>
        <taxon>Bacillati</taxon>
        <taxon>Actinomycetota</taxon>
        <taxon>Actinomycetes</taxon>
        <taxon>Streptosporangiales</taxon>
        <taxon>Nocardiopsidaceae</taxon>
        <taxon>Nocardiopsis</taxon>
    </lineage>
</organism>
<evidence type="ECO:0000313" key="3">
    <source>
        <dbReference type="EMBL" id="QUX26425.1"/>
    </source>
</evidence>
<gene>
    <name evidence="3" type="ORF">KGD84_32520</name>
</gene>
<accession>A0A975QCL7</accession>
<evidence type="ECO:0000313" key="4">
    <source>
        <dbReference type="Proteomes" id="UP000676079"/>
    </source>
</evidence>
<feature type="region of interest" description="Disordered" evidence="1">
    <location>
        <begin position="42"/>
        <end position="76"/>
    </location>
</feature>
<dbReference type="RefSeq" id="WP_220566004.1">
    <property type="nucleotide sequence ID" value="NZ_CP074136.1"/>
</dbReference>
<reference evidence="4" key="1">
    <citation type="submission" date="2021-05" db="EMBL/GenBank/DDBJ databases">
        <title>Direct Submission.</title>
        <authorList>
            <person name="Li K."/>
            <person name="Gao J."/>
        </authorList>
    </citation>
    <scope>NUCLEOTIDE SEQUENCE [LARGE SCALE GENOMIC DNA]</scope>
    <source>
        <strain evidence="4">Mg02</strain>
        <plasmid evidence="4">unnamed4</plasmid>
    </source>
</reference>
<keyword evidence="2" id="KW-1133">Transmembrane helix</keyword>
<proteinExistence type="predicted"/>
<keyword evidence="3" id="KW-0614">Plasmid</keyword>
<feature type="compositionally biased region" description="Low complexity" evidence="1">
    <location>
        <begin position="66"/>
        <end position="76"/>
    </location>
</feature>
<keyword evidence="4" id="KW-1185">Reference proteome</keyword>
<evidence type="ECO:0008006" key="5">
    <source>
        <dbReference type="Google" id="ProtNLM"/>
    </source>
</evidence>
<keyword evidence="2" id="KW-0472">Membrane</keyword>
<dbReference type="Proteomes" id="UP000676079">
    <property type="component" value="Plasmid unnamed4"/>
</dbReference>
<evidence type="ECO:0000256" key="1">
    <source>
        <dbReference type="SAM" id="MobiDB-lite"/>
    </source>
</evidence>
<evidence type="ECO:0000256" key="2">
    <source>
        <dbReference type="SAM" id="Phobius"/>
    </source>
</evidence>
<geneLocation type="plasmid" evidence="3 4">
    <name>unnamed4</name>
</geneLocation>
<keyword evidence="2" id="KW-0812">Transmembrane</keyword>
<name>A0A975QCL7_9ACTN</name>
<protein>
    <recommendedName>
        <fullName evidence="5">Mce-associated membrane protein</fullName>
    </recommendedName>
</protein>
<feature type="transmembrane region" description="Helical" evidence="2">
    <location>
        <begin position="20"/>
        <end position="38"/>
    </location>
</feature>
<sequence>MFERLISAPDQPMSQRGTRIAILIVVALLIAGGLFFTVRDAVTGDDPGPEQTAAPSPTPTVPPQEPTRAPAAPADAGRAEDWFPLSMAEFTAAGETATAFLADAATVDSGRDDWTTHVDRVSRWATEPHAETLTTTDGIAEGLWRVLAADADVAWIGSAQVEQITYFEERSVTLHLSLSATPTTGGEVKDLGEYGVTVTTREGGRWKVDRAEIL</sequence>
<feature type="compositionally biased region" description="Pro residues" evidence="1">
    <location>
        <begin position="56"/>
        <end position="65"/>
    </location>
</feature>
<dbReference type="EMBL" id="CP074136">
    <property type="protein sequence ID" value="QUX26425.1"/>
    <property type="molecule type" value="Genomic_DNA"/>
</dbReference>